<dbReference type="InterPro" id="IPR003245">
    <property type="entry name" value="Phytocyanin_dom"/>
</dbReference>
<dbReference type="Proteomes" id="UP000823749">
    <property type="component" value="Chromosome 7"/>
</dbReference>
<keyword evidence="5" id="KW-1185">Reference proteome</keyword>
<dbReference type="AlphaFoldDB" id="A0AAV6JGM3"/>
<protein>
    <recommendedName>
        <fullName evidence="3">Phytocyanin domain-containing protein</fullName>
    </recommendedName>
</protein>
<evidence type="ECO:0000256" key="2">
    <source>
        <dbReference type="SAM" id="SignalP"/>
    </source>
</evidence>
<reference evidence="4" key="1">
    <citation type="submission" date="2020-08" db="EMBL/GenBank/DDBJ databases">
        <title>Plant Genome Project.</title>
        <authorList>
            <person name="Zhang R.-G."/>
        </authorList>
    </citation>
    <scope>NUCLEOTIDE SEQUENCE</scope>
    <source>
        <strain evidence="4">WSP0</strain>
        <tissue evidence="4">Leaf</tissue>
    </source>
</reference>
<accession>A0AAV6JGM3</accession>
<comment type="caution">
    <text evidence="4">The sequence shown here is derived from an EMBL/GenBank/DDBJ whole genome shotgun (WGS) entry which is preliminary data.</text>
</comment>
<keyword evidence="1" id="KW-0472">Membrane</keyword>
<gene>
    <name evidence="4" type="ORF">RHGRI_019335</name>
</gene>
<evidence type="ECO:0000259" key="3">
    <source>
        <dbReference type="Pfam" id="PF02298"/>
    </source>
</evidence>
<keyword evidence="2" id="KW-0732">Signal</keyword>
<keyword evidence="1" id="KW-1133">Transmembrane helix</keyword>
<evidence type="ECO:0000313" key="4">
    <source>
        <dbReference type="EMBL" id="KAG5538739.1"/>
    </source>
</evidence>
<proteinExistence type="predicted"/>
<feature type="transmembrane region" description="Helical" evidence="1">
    <location>
        <begin position="55"/>
        <end position="73"/>
    </location>
</feature>
<feature type="signal peptide" evidence="2">
    <location>
        <begin position="1"/>
        <end position="23"/>
    </location>
</feature>
<organism evidence="4 5">
    <name type="scientific">Rhododendron griersonianum</name>
    <dbReference type="NCBI Taxonomy" id="479676"/>
    <lineage>
        <taxon>Eukaryota</taxon>
        <taxon>Viridiplantae</taxon>
        <taxon>Streptophyta</taxon>
        <taxon>Embryophyta</taxon>
        <taxon>Tracheophyta</taxon>
        <taxon>Spermatophyta</taxon>
        <taxon>Magnoliopsida</taxon>
        <taxon>eudicotyledons</taxon>
        <taxon>Gunneridae</taxon>
        <taxon>Pentapetalae</taxon>
        <taxon>asterids</taxon>
        <taxon>Ericales</taxon>
        <taxon>Ericaceae</taxon>
        <taxon>Ericoideae</taxon>
        <taxon>Rhodoreae</taxon>
        <taxon>Rhododendron</taxon>
    </lineage>
</organism>
<keyword evidence="1" id="KW-0812">Transmembrane</keyword>
<evidence type="ECO:0000256" key="1">
    <source>
        <dbReference type="SAM" id="Phobius"/>
    </source>
</evidence>
<dbReference type="EMBL" id="JACTNZ010000007">
    <property type="protein sequence ID" value="KAG5538739.1"/>
    <property type="molecule type" value="Genomic_DNA"/>
</dbReference>
<name>A0AAV6JGM3_9ERIC</name>
<feature type="domain" description="Phytocyanin" evidence="3">
    <location>
        <begin position="30"/>
        <end position="51"/>
    </location>
</feature>
<feature type="chain" id="PRO_5043910669" description="Phytocyanin domain-containing protein" evidence="2">
    <location>
        <begin position="24"/>
        <end position="76"/>
    </location>
</feature>
<dbReference type="GO" id="GO:0009055">
    <property type="term" value="F:electron transfer activity"/>
    <property type="evidence" value="ECO:0007669"/>
    <property type="project" value="InterPro"/>
</dbReference>
<dbReference type="Pfam" id="PF02298">
    <property type="entry name" value="Cu_bind_like"/>
    <property type="match status" value="1"/>
</dbReference>
<sequence>MAMAMAMAAVLLLFVLAAPAVHSLQYAVTWNLGINYNSWAAGKTFTVGDTLGKLFLSWHGIYVPIAIYFLDVMRHR</sequence>
<evidence type="ECO:0000313" key="5">
    <source>
        <dbReference type="Proteomes" id="UP000823749"/>
    </source>
</evidence>